<gene>
    <name evidence="2" type="ORF">A2478_04035</name>
</gene>
<reference evidence="2 3" key="1">
    <citation type="journal article" date="2016" name="Nat. Commun.">
        <title>Thousands of microbial genomes shed light on interconnected biogeochemical processes in an aquifer system.</title>
        <authorList>
            <person name="Anantharaman K."/>
            <person name="Brown C.T."/>
            <person name="Hug L.A."/>
            <person name="Sharon I."/>
            <person name="Castelle C.J."/>
            <person name="Probst A.J."/>
            <person name="Thomas B.C."/>
            <person name="Singh A."/>
            <person name="Wilkins M.J."/>
            <person name="Karaoz U."/>
            <person name="Brodie E.L."/>
            <person name="Williams K.H."/>
            <person name="Hubbard S.S."/>
            <person name="Banfield J.F."/>
        </authorList>
    </citation>
    <scope>NUCLEOTIDE SEQUENCE [LARGE SCALE GENOMIC DNA]</scope>
</reference>
<dbReference type="EMBL" id="MFGJ01000007">
    <property type="protein sequence ID" value="OGF31629.1"/>
    <property type="molecule type" value="Genomic_DNA"/>
</dbReference>
<protein>
    <submittedName>
        <fullName evidence="2">Uncharacterized protein</fullName>
    </submittedName>
</protein>
<evidence type="ECO:0000313" key="2">
    <source>
        <dbReference type="EMBL" id="OGF31629.1"/>
    </source>
</evidence>
<dbReference type="Proteomes" id="UP000179001">
    <property type="component" value="Unassembled WGS sequence"/>
</dbReference>
<feature type="transmembrane region" description="Helical" evidence="1">
    <location>
        <begin position="12"/>
        <end position="31"/>
    </location>
</feature>
<sequence length="155" mass="17647">MYVLVLIVAMKYIGLIVLLPGFGIPLIFYFVDVIKPQIKQNNDNRGYANRLEMIEIAEVSRVNDQTQEKAELLLIKMGAKFKPNQVGLPITVFQLSNRYLGKLLAHLMLRDYPTGVYKAIADSLLQHRRNGLKEVLESIHELNPSAEEKLKVIIT</sequence>
<accession>A0A1F5SYB0</accession>
<keyword evidence="1" id="KW-1133">Transmembrane helix</keyword>
<evidence type="ECO:0000313" key="3">
    <source>
        <dbReference type="Proteomes" id="UP000179001"/>
    </source>
</evidence>
<dbReference type="STRING" id="1798002.A2478_04035"/>
<dbReference type="AlphaFoldDB" id="A0A1F5SYB0"/>
<evidence type="ECO:0000256" key="1">
    <source>
        <dbReference type="SAM" id="Phobius"/>
    </source>
</evidence>
<comment type="caution">
    <text evidence="2">The sequence shown here is derived from an EMBL/GenBank/DDBJ whole genome shotgun (WGS) entry which is preliminary data.</text>
</comment>
<keyword evidence="1" id="KW-0812">Transmembrane</keyword>
<proteinExistence type="predicted"/>
<organism evidence="2 3">
    <name type="scientific">Candidatus Falkowbacteria bacterium RIFOXYC2_FULL_36_12</name>
    <dbReference type="NCBI Taxonomy" id="1798002"/>
    <lineage>
        <taxon>Bacteria</taxon>
        <taxon>Candidatus Falkowiibacteriota</taxon>
    </lineage>
</organism>
<keyword evidence="1" id="KW-0472">Membrane</keyword>
<name>A0A1F5SYB0_9BACT</name>